<reference evidence="2" key="1">
    <citation type="submission" date="2010-07" db="EMBL/GenBank/DDBJ databases">
        <authorList>
            <consortium name="CONSOLIDER consortium CSD2007-00005"/>
            <person name="Guazzaroni M.-E."/>
            <person name="Richter M."/>
            <person name="Garcia-Salamanca A."/>
            <person name="Yarza P."/>
            <person name="Ferrer M."/>
        </authorList>
    </citation>
    <scope>NUCLEOTIDE SEQUENCE</scope>
</reference>
<feature type="compositionally biased region" description="Basic and acidic residues" evidence="1">
    <location>
        <begin position="232"/>
        <end position="245"/>
    </location>
</feature>
<feature type="region of interest" description="Disordered" evidence="1">
    <location>
        <begin position="229"/>
        <end position="283"/>
    </location>
</feature>
<evidence type="ECO:0000256" key="1">
    <source>
        <dbReference type="SAM" id="MobiDB-lite"/>
    </source>
</evidence>
<accession>D9PN30</accession>
<proteinExistence type="predicted"/>
<organism evidence="2">
    <name type="scientific">sediment metagenome</name>
    <dbReference type="NCBI Taxonomy" id="749907"/>
    <lineage>
        <taxon>unclassified sequences</taxon>
        <taxon>metagenomes</taxon>
        <taxon>ecological metagenomes</taxon>
    </lineage>
</organism>
<feature type="region of interest" description="Disordered" evidence="1">
    <location>
        <begin position="1"/>
        <end position="20"/>
    </location>
</feature>
<evidence type="ECO:0000313" key="2">
    <source>
        <dbReference type="EMBL" id="EFK95050.1"/>
    </source>
</evidence>
<reference evidence="2" key="2">
    <citation type="journal article" date="2011" name="Microb. Ecol.">
        <title>Taxonomic and Functional Metagenomic Profiling of the Microbial Community in the Anoxic Sediment of a Sub-saline Shallow Lake (Laguna de Carrizo, Central Spain).</title>
        <authorList>
            <person name="Ferrer M."/>
            <person name="Guazzaroni M.E."/>
            <person name="Richter M."/>
            <person name="Garcia-Salamanca A."/>
            <person name="Yarza P."/>
            <person name="Suarez-Suarez A."/>
            <person name="Solano J."/>
            <person name="Alcaide M."/>
            <person name="van Dillewijn P."/>
            <person name="Molina-Henares M.A."/>
            <person name="Lopez-Cortes N."/>
            <person name="Al-Ramahi Y."/>
            <person name="Guerrero C."/>
            <person name="Acosta A."/>
            <person name="de Eugenio L.I."/>
            <person name="Martinez V."/>
            <person name="Marques S."/>
            <person name="Rojo F."/>
            <person name="Santero E."/>
            <person name="Genilloud O."/>
            <person name="Perez-Perez J."/>
            <person name="Rossello-Mora R."/>
            <person name="Ramos J.L."/>
        </authorList>
    </citation>
    <scope>NUCLEOTIDE SEQUENCE</scope>
</reference>
<gene>
    <name evidence="2" type="ORF">LDC_2959</name>
</gene>
<sequence>MDPRHIVRAPARQEAAHGGLHVAGERNQGGDFLDRQRLAHLVHGAQNVLVQQGAHAVGRHLIGFQGFPDAHGAQFEGAGVDDEPVFDQQQPRAAAADFRDEHMPLLERRFPLEEVMDREVDQVFHLGILEHVHGDARPDIDPVEKGLAVRRLADRTGGHGPDLIGRGDAVLAHDMAKAAQDDDALLDRGAIDAARSKGVLAQVHGLLQGFQQPDVAAGADLGNVQPDGAAADIDHGDRAGARRGGDGGCGGISHGSGSCQIGRQGGGAHRSGIVAQTGGSHLE</sequence>
<comment type="caution">
    <text evidence="2">The sequence shown here is derived from an EMBL/GenBank/DDBJ whole genome shotgun (WGS) entry which is preliminary data.</text>
</comment>
<dbReference type="EMBL" id="ADZX01000910">
    <property type="protein sequence ID" value="EFK95050.1"/>
    <property type="molecule type" value="Genomic_DNA"/>
</dbReference>
<dbReference type="AlphaFoldDB" id="D9PN30"/>
<protein>
    <submittedName>
        <fullName evidence="2">Uncharacterized protein</fullName>
    </submittedName>
</protein>
<name>D9PN30_9ZZZZ</name>